<keyword evidence="4" id="KW-1185">Reference proteome</keyword>
<dbReference type="PANTHER" id="PTHR45752">
    <property type="entry name" value="LEUCINE-RICH REPEAT-CONTAINING"/>
    <property type="match status" value="1"/>
</dbReference>
<evidence type="ECO:0000259" key="2">
    <source>
        <dbReference type="Pfam" id="PF23598"/>
    </source>
</evidence>
<dbReference type="InterPro" id="IPR055414">
    <property type="entry name" value="LRR_R13L4/SHOC2-like"/>
</dbReference>
<evidence type="ECO:0000256" key="1">
    <source>
        <dbReference type="ARBA" id="ARBA00022737"/>
    </source>
</evidence>
<name>A0ABD1Y8I7_9MARC</name>
<sequence>MDGVPFSADDAMKAWSVTYGSALSRIKILQDRSLLKVGHYKNEQGFDCKRFHMHEHVRRMGQRIARQEGRILDLLSDSDDGDYCPYDDQVIFKGGKELGKIVAQRIKIGANSNRVFAQDCAFCSIRRVWLKLTAIQYMDLKLDRELDFTDHCKWCRNKKVALPSTLRLLILESSAENGISVVADGNYVDNMTGTLSLATCTSLVRLKLWKCKNVGDLSELQRLRILEIWSCSVAENWATSLGKLKSVEQLELFGIEGPFELPISFGYLTRLKCLSIMSCKVTSIPDSFRNLTSLLSLEVEEMSDRQLIPIGSFGQLRSLKMTCWAIADLADVFRELIVLEELTLKCEGILELPHTLGDLTLLRRLRVNCPVKLLPDSLGNLTNLESLVLVCPIQTLPARFSSLTWLGTLDLRCEHAGTEVTFQNWYSWGKANPLEIWVEGQDAAPDVLRHLQWHLTKG</sequence>
<dbReference type="SUPFAM" id="SSF52047">
    <property type="entry name" value="RNI-like"/>
    <property type="match status" value="1"/>
</dbReference>
<dbReference type="Gene3D" id="3.80.10.10">
    <property type="entry name" value="Ribonuclease Inhibitor"/>
    <property type="match status" value="1"/>
</dbReference>
<evidence type="ECO:0000313" key="4">
    <source>
        <dbReference type="Proteomes" id="UP001605036"/>
    </source>
</evidence>
<gene>
    <name evidence="3" type="ORF">R1flu_003272</name>
</gene>
<keyword evidence="1" id="KW-0677">Repeat</keyword>
<dbReference type="EMBL" id="JBHFFA010000006">
    <property type="protein sequence ID" value="KAL2623067.1"/>
    <property type="molecule type" value="Genomic_DNA"/>
</dbReference>
<evidence type="ECO:0000313" key="3">
    <source>
        <dbReference type="EMBL" id="KAL2623067.1"/>
    </source>
</evidence>
<reference evidence="3 4" key="1">
    <citation type="submission" date="2024-09" db="EMBL/GenBank/DDBJ databases">
        <title>Chromosome-scale assembly of Riccia fluitans.</title>
        <authorList>
            <person name="Paukszto L."/>
            <person name="Sawicki J."/>
            <person name="Karawczyk K."/>
            <person name="Piernik-Szablinska J."/>
            <person name="Szczecinska M."/>
            <person name="Mazdziarz M."/>
        </authorList>
    </citation>
    <scope>NUCLEOTIDE SEQUENCE [LARGE SCALE GENOMIC DNA]</scope>
    <source>
        <strain evidence="3">Rf_01</strain>
        <tissue evidence="3">Aerial parts of the thallus</tissue>
    </source>
</reference>
<proteinExistence type="predicted"/>
<organism evidence="3 4">
    <name type="scientific">Riccia fluitans</name>
    <dbReference type="NCBI Taxonomy" id="41844"/>
    <lineage>
        <taxon>Eukaryota</taxon>
        <taxon>Viridiplantae</taxon>
        <taxon>Streptophyta</taxon>
        <taxon>Embryophyta</taxon>
        <taxon>Marchantiophyta</taxon>
        <taxon>Marchantiopsida</taxon>
        <taxon>Marchantiidae</taxon>
        <taxon>Marchantiales</taxon>
        <taxon>Ricciaceae</taxon>
        <taxon>Riccia</taxon>
    </lineage>
</organism>
<dbReference type="PANTHER" id="PTHR45752:SF196">
    <property type="entry name" value="GH17740P"/>
    <property type="match status" value="1"/>
</dbReference>
<accession>A0ABD1Y8I7</accession>
<feature type="domain" description="Disease resistance R13L4/SHOC-2-like LRR" evidence="2">
    <location>
        <begin position="300"/>
        <end position="416"/>
    </location>
</feature>
<dbReference type="Pfam" id="PF23598">
    <property type="entry name" value="LRR_14"/>
    <property type="match status" value="1"/>
</dbReference>
<dbReference type="AlphaFoldDB" id="A0ABD1Y8I7"/>
<dbReference type="InterPro" id="IPR032675">
    <property type="entry name" value="LRR_dom_sf"/>
</dbReference>
<dbReference type="Proteomes" id="UP001605036">
    <property type="component" value="Unassembled WGS sequence"/>
</dbReference>
<protein>
    <recommendedName>
        <fullName evidence="2">Disease resistance R13L4/SHOC-2-like LRR domain-containing protein</fullName>
    </recommendedName>
</protein>
<comment type="caution">
    <text evidence="3">The sequence shown here is derived from an EMBL/GenBank/DDBJ whole genome shotgun (WGS) entry which is preliminary data.</text>
</comment>
<dbReference type="InterPro" id="IPR050715">
    <property type="entry name" value="LRR-SigEffector_domain"/>
</dbReference>